<gene>
    <name evidence="2" type="ORF">ACFOW7_19400</name>
</gene>
<reference evidence="3" key="1">
    <citation type="journal article" date="2019" name="Int. J. Syst. Evol. Microbiol.">
        <title>The Global Catalogue of Microorganisms (GCM) 10K type strain sequencing project: providing services to taxonomists for standard genome sequencing and annotation.</title>
        <authorList>
            <consortium name="The Broad Institute Genomics Platform"/>
            <consortium name="The Broad Institute Genome Sequencing Center for Infectious Disease"/>
            <person name="Wu L."/>
            <person name="Ma J."/>
        </authorList>
    </citation>
    <scope>NUCLEOTIDE SEQUENCE [LARGE SCALE GENOMIC DNA]</scope>
    <source>
        <strain evidence="3">LMG 29894</strain>
    </source>
</reference>
<evidence type="ECO:0000259" key="1">
    <source>
        <dbReference type="Pfam" id="PF09012"/>
    </source>
</evidence>
<evidence type="ECO:0000313" key="2">
    <source>
        <dbReference type="EMBL" id="MFC4161507.1"/>
    </source>
</evidence>
<comment type="caution">
    <text evidence="2">The sequence shown here is derived from an EMBL/GenBank/DDBJ whole genome shotgun (WGS) entry which is preliminary data.</text>
</comment>
<feature type="domain" description="Transcriptional regulator HTH-type FeoC" evidence="1">
    <location>
        <begin position="2"/>
        <end position="63"/>
    </location>
</feature>
<dbReference type="EMBL" id="JBHSBU010000001">
    <property type="protein sequence ID" value="MFC4161507.1"/>
    <property type="molecule type" value="Genomic_DNA"/>
</dbReference>
<evidence type="ECO:0000313" key="3">
    <source>
        <dbReference type="Proteomes" id="UP001595791"/>
    </source>
</evidence>
<name>A0ABV8MTA3_9NEIS</name>
<dbReference type="Pfam" id="PF09012">
    <property type="entry name" value="FeoC"/>
    <property type="match status" value="1"/>
</dbReference>
<proteinExistence type="predicted"/>
<keyword evidence="3" id="KW-1185">Reference proteome</keyword>
<dbReference type="RefSeq" id="WP_378167525.1">
    <property type="nucleotide sequence ID" value="NZ_JBHSBU010000001.1"/>
</dbReference>
<sequence>MILNKVRNTLERERRLPLSEVARLIGTTMDGALLLLQPWIARGRARLTTAKSARSRGCGTLCGDVRWVEWEDGQWRPEQRPPG</sequence>
<dbReference type="Proteomes" id="UP001595791">
    <property type="component" value="Unassembled WGS sequence"/>
</dbReference>
<dbReference type="InterPro" id="IPR015102">
    <property type="entry name" value="Tscrpt_reg_HTH_FeoC"/>
</dbReference>
<accession>A0ABV8MTA3</accession>
<protein>
    <submittedName>
        <fullName evidence="2">FeoC-like transcriptional regulator</fullName>
    </submittedName>
</protein>
<organism evidence="2 3">
    <name type="scientific">Chitinimonas lacunae</name>
    <dbReference type="NCBI Taxonomy" id="1963018"/>
    <lineage>
        <taxon>Bacteria</taxon>
        <taxon>Pseudomonadati</taxon>
        <taxon>Pseudomonadota</taxon>
        <taxon>Betaproteobacteria</taxon>
        <taxon>Neisseriales</taxon>
        <taxon>Chitinibacteraceae</taxon>
        <taxon>Chitinimonas</taxon>
    </lineage>
</organism>